<gene>
    <name evidence="8" type="primary">AHP1</name>
    <name evidence="8" type="ORF">CAAN4_A10132</name>
</gene>
<dbReference type="Proteomes" id="UP001497600">
    <property type="component" value="Chromosome A"/>
</dbReference>
<dbReference type="PROSITE" id="PS51352">
    <property type="entry name" value="THIOREDOXIN_2"/>
    <property type="match status" value="1"/>
</dbReference>
<organism evidence="8 9">
    <name type="scientific">[Candida] anglica</name>
    <dbReference type="NCBI Taxonomy" id="148631"/>
    <lineage>
        <taxon>Eukaryota</taxon>
        <taxon>Fungi</taxon>
        <taxon>Dikarya</taxon>
        <taxon>Ascomycota</taxon>
        <taxon>Saccharomycotina</taxon>
        <taxon>Pichiomycetes</taxon>
        <taxon>Debaryomycetaceae</taxon>
        <taxon>Kurtzmaniella</taxon>
    </lineage>
</organism>
<dbReference type="PANTHER" id="PTHR10430:SF16">
    <property type="entry name" value="PEROXIREDOXIN-5, MITOCHONDRIAL"/>
    <property type="match status" value="1"/>
</dbReference>
<proteinExistence type="inferred from homology"/>
<dbReference type="PANTHER" id="PTHR10430">
    <property type="entry name" value="PEROXIREDOXIN"/>
    <property type="match status" value="1"/>
</dbReference>
<evidence type="ECO:0000259" key="7">
    <source>
        <dbReference type="PROSITE" id="PS51352"/>
    </source>
</evidence>
<dbReference type="InterPro" id="IPR013766">
    <property type="entry name" value="Thioredoxin_domain"/>
</dbReference>
<dbReference type="InterPro" id="IPR036249">
    <property type="entry name" value="Thioredoxin-like_sf"/>
</dbReference>
<protein>
    <submittedName>
        <fullName evidence="8">Peroxiredoxin Ahp1p</fullName>
    </submittedName>
</protein>
<dbReference type="InterPro" id="IPR013740">
    <property type="entry name" value="Redoxin"/>
</dbReference>
<name>A0ABP0E9S0_9ASCO</name>
<keyword evidence="2 6" id="KW-0575">Peroxidase</keyword>
<evidence type="ECO:0000256" key="1">
    <source>
        <dbReference type="ARBA" id="ARBA00010505"/>
    </source>
</evidence>
<keyword evidence="3 6" id="KW-0049">Antioxidant</keyword>
<evidence type="ECO:0000256" key="3">
    <source>
        <dbReference type="ARBA" id="ARBA00022862"/>
    </source>
</evidence>
<dbReference type="InterPro" id="IPR037944">
    <property type="entry name" value="PRX5-like"/>
</dbReference>
<keyword evidence="9" id="KW-1185">Reference proteome</keyword>
<keyword evidence="5 6" id="KW-0676">Redox-active center</keyword>
<feature type="domain" description="Thioredoxin" evidence="7">
    <location>
        <begin position="4"/>
        <end position="178"/>
    </location>
</feature>
<dbReference type="SUPFAM" id="SSF52833">
    <property type="entry name" value="Thioredoxin-like"/>
    <property type="match status" value="1"/>
</dbReference>
<evidence type="ECO:0000256" key="5">
    <source>
        <dbReference type="ARBA" id="ARBA00023284"/>
    </source>
</evidence>
<evidence type="ECO:0000313" key="9">
    <source>
        <dbReference type="Proteomes" id="UP001497600"/>
    </source>
</evidence>
<reference evidence="8 9" key="1">
    <citation type="submission" date="2024-01" db="EMBL/GenBank/DDBJ databases">
        <authorList>
            <consortium name="Genoscope - CEA"/>
            <person name="William W."/>
        </authorList>
    </citation>
    <scope>NUCLEOTIDE SEQUENCE [LARGE SCALE GENOMIC DNA]</scope>
    <source>
        <strain evidence="8 9">29B2s-10</strain>
    </source>
</reference>
<evidence type="ECO:0000256" key="2">
    <source>
        <dbReference type="ARBA" id="ARBA00022559"/>
    </source>
</evidence>
<comment type="function">
    <text evidence="6">Thiol-specific peroxidase that catalyzes the reduction of hydrogen peroxide and organic hydroperoxides to water and alcohols, respectively. Plays a role in cell protection against oxidative stress by detoxifying peroxides.</text>
</comment>
<evidence type="ECO:0000256" key="4">
    <source>
        <dbReference type="ARBA" id="ARBA00023002"/>
    </source>
</evidence>
<evidence type="ECO:0000256" key="6">
    <source>
        <dbReference type="RuleBase" id="RU366011"/>
    </source>
</evidence>
<comment type="similarity">
    <text evidence="1 6">Belongs to the peroxiredoxin family. Prx5 subfamily.</text>
</comment>
<sequence length="178" mass="19288">MSPTEISDAFPTDVKLKYVPYSKEHEGIASCANPIEYDLAKELPGKTIVITSAPGAFTPTCTEQHIPGYIQHAKDFKAKGVDKIIVLTANDPFVNAAWGKALGYKDEENYIIFATDPNGALSSSLGDNYVVDLSKVGFGLRTNRYAAIVEDGKVTFLENEDAGGFSDITKAESLLSRF</sequence>
<evidence type="ECO:0000313" key="8">
    <source>
        <dbReference type="EMBL" id="CAK7893954.1"/>
    </source>
</evidence>
<dbReference type="CDD" id="cd03013">
    <property type="entry name" value="PRX5_like"/>
    <property type="match status" value="1"/>
</dbReference>
<dbReference type="Pfam" id="PF08534">
    <property type="entry name" value="Redoxin"/>
    <property type="match status" value="1"/>
</dbReference>
<keyword evidence="4 6" id="KW-0560">Oxidoreductase</keyword>
<accession>A0ABP0E9S0</accession>
<dbReference type="EMBL" id="OZ004253">
    <property type="protein sequence ID" value="CAK7893954.1"/>
    <property type="molecule type" value="Genomic_DNA"/>
</dbReference>
<dbReference type="Gene3D" id="3.40.30.10">
    <property type="entry name" value="Glutaredoxin"/>
    <property type="match status" value="1"/>
</dbReference>